<protein>
    <submittedName>
        <fullName evidence="7">Tra1p-like</fullName>
    </submittedName>
</protein>
<feature type="domain" description="FAT" evidence="5">
    <location>
        <begin position="4032"/>
        <end position="4786"/>
    </location>
</feature>
<feature type="region of interest" description="Disordered" evidence="2">
    <location>
        <begin position="3500"/>
        <end position="3520"/>
    </location>
</feature>
<evidence type="ECO:0000259" key="5">
    <source>
        <dbReference type="PROSITE" id="PS51189"/>
    </source>
</evidence>
<dbReference type="GO" id="GO:0035267">
    <property type="term" value="C:NuA4 histone acetyltransferase complex"/>
    <property type="evidence" value="ECO:0007669"/>
    <property type="project" value="TreeGrafter"/>
</dbReference>
<evidence type="ECO:0000256" key="3">
    <source>
        <dbReference type="SAM" id="Phobius"/>
    </source>
</evidence>
<dbReference type="CDD" id="cd05163">
    <property type="entry name" value="PIKK_TRRAP"/>
    <property type="match status" value="1"/>
</dbReference>
<dbReference type="InterPro" id="IPR000403">
    <property type="entry name" value="PI3/4_kinase_cat_dom"/>
</dbReference>
<dbReference type="OrthoDB" id="5570127at2759"/>
<evidence type="ECO:0000256" key="1">
    <source>
        <dbReference type="ARBA" id="ARBA00007234"/>
    </source>
</evidence>
<dbReference type="GO" id="GO:0000124">
    <property type="term" value="C:SAGA complex"/>
    <property type="evidence" value="ECO:0007669"/>
    <property type="project" value="TreeGrafter"/>
</dbReference>
<dbReference type="PROSITE" id="PS51190">
    <property type="entry name" value="FATC"/>
    <property type="match status" value="1"/>
</dbReference>
<dbReference type="InterPro" id="IPR003151">
    <property type="entry name" value="PIK-rel_kinase_FAT"/>
</dbReference>
<dbReference type="Gene3D" id="1.10.1070.11">
    <property type="entry name" value="Phosphatidylinositol 3-/4-kinase, catalytic domain"/>
    <property type="match status" value="1"/>
</dbReference>
<dbReference type="InterPro" id="IPR011009">
    <property type="entry name" value="Kinase-like_dom_sf"/>
</dbReference>
<organism evidence="7">
    <name type="scientific">Cryptosporidium canis</name>
    <dbReference type="NCBI Taxonomy" id="195482"/>
    <lineage>
        <taxon>Eukaryota</taxon>
        <taxon>Sar</taxon>
        <taxon>Alveolata</taxon>
        <taxon>Apicomplexa</taxon>
        <taxon>Conoidasida</taxon>
        <taxon>Coccidia</taxon>
        <taxon>Eucoccidiorida</taxon>
        <taxon>Eimeriorina</taxon>
        <taxon>Cryptosporidiidae</taxon>
        <taxon>Cryptosporidium</taxon>
    </lineage>
</organism>
<feature type="transmembrane region" description="Helical" evidence="3">
    <location>
        <begin position="3575"/>
        <end position="3595"/>
    </location>
</feature>
<evidence type="ECO:0000259" key="6">
    <source>
        <dbReference type="PROSITE" id="PS51190"/>
    </source>
</evidence>
<sequence length="5471" mass="623249">MNIKEIGTRLRTFGQRDLNEELEFLTNIRDQIERYTADHQTYVSFLEECLDGIRNILLLGDTTRRLDFRKSSVICMEIISLLPQNEVISNYCLDLAQLCLHLLDRDTDDIGVLAIRNLVFLHKNYTDKLGGVVESFLGFASRLCTDVQHTLPQLIQEVISNRNISNLDGLDIYSQGGNLTNRSERVNFVNDDPDQLFFRGGFSSALPEFTEVTNQVRSGIHRSSVSTGVNSTNSIQSMILPCHRSLRILIELPLALLHIFQLYPHFIERYFAIFAPNLVSCLNIVTFFPRDFHPKLIGSPCISQNHVINQLQISTEHIPEIMRSSSYKSLVQDYMIACSKIILWFVHFFRGFNNDEHILETLRQTQSAFIQGFIQVLLFCPPYCLHQRREILVCLRSILSTEFRRGFYDRMDILLDEAVLIGHGRTGYETLKVLSSAILHETIICLRAENSLNSYYGSMNQDSFFDSIMKCLHSLTRNILDTALPLPAQHYCIRSAAFLPDILKKEGFIPSNNAQRNIIIRDILLNILWIFSLKIHQLRRQIYNLVIVSMNNELPELPDPKNDAFAFTPLKPDIKDFIDEFTHILNAGNWLDNSFSYANTQIGHCEISITGCSALKKGLEPDSCPDNQSKPLIIDVLRELRPILRATIIGARQTIFHITTLNKNPQSSCASNNKNILSGITHSVSSSLNNGNANTIDITRYDVRKLINGVMLNETESRILQKILIEGIICSVEYCQGFQYTRSSTGMVKIRECGGECQIIPASSLIVQGNTGNSHTMNNTHNVPRNNSISKPQQNSPLSIMPEEKELLELLASIMCYIHPQSFGDIIQATFSVLLEWSTCMSPQISLIFHYWGMQQHTAKVFYESILPHLMFKLDSLTIEPSSEFIELRSKLSPFQILLKSLDSKQLLSESNQYDISTLISQTNNISVPPMPLSYSIYPIEYYKQSLSRYVVDPHIDHVENHSKIPYSRGRISQFGAKIQFPNLTHVIIDPRDDPNNLINFAPTAAPHGNPDYYPFSFDILTQRINISQFQIQNDIADLPIPDTYIYKEISNKIEKYKTNGIASGLVVTRLLKQLFRYIGQNPQHETIIIPYVVDLCTLCTTMASKYQNNVFFLSILKSFFRSITPGGKTSGIYKEFLVILPWFLETTIRMQKETKPPFREIWLEISLTVPARLKSLLPYMGQLISPMLNALESNDPELILLALRSLDLWIDNLHHDFLYPILINSLHQPHRLQTRPSILVTLCKLLRPAPPIPLPISQILLGDFYKSNNNSLSLYAMQSIAFQHATLVGRILGKLGGKNRWFLKDSVILDVNEPHYVKAPILIKSNPISSIPGTGLLIRIDDTLRHILKYLSYKSTKDFASSNKLVMKTCNKHLTNLLLFYLSFFWTNTGILNSIETYFKFLSNYLERHSENIESPSESTPFSVDYITECNNLKTPSYANNIELITKSLFLASSFIEEICDPLGEYCCVLTNYVAIYSASRSFIPEHCNLNLYLSNISTDPVSPVLSALFDIIEIQFTVLPSKNPKSTNPSYVALKAIKNTVITYYKLVKNFPYLYFNRAFQTAQLPSLLESNIANLCYNISWNKKTAGCTLIIELLNYIPPIWSQTYFQKLSDALFFISKDSGIDSNPFAERCSEDALDALLYSSFAGIKPAALFGDPDDSRSSTIQLPISRFGVTIPRNKLSLLSGETVNIDEVNWRDLISVINETNGLRRSHPEFLWSDSCRVYMEMLLTDSRENWYSGILMREEIINSLTNNIPTDDVLRILRKHVYHLCMNSITPNILSLRPACRRMAQKCLITFSNIVGVSVATLLNTCFNNTIGSEDTNNCNTSQTTLLQQLLSRLQTKLISTCSTSYQLAFLDTLCFIASLRPYPVGIPSTIIRRFVEDVFIVLRDEIDFEVNEGQQKNPNTGISNNSQINNQNNKCNPEIRKNKVLVQVYSIRFLKLILLHPHWSEFLRSRSSSSISVPVSANISPVISPALPTNCTTNLHQSSQYQPSSHANLGQSVQQQSIPTSQHISVNHPNQINITLNHQNIQHVNTSNSQFTHQIYPSQHPTNISQQLQMSNHLGGNQPKTTDELRWKIIGILFRCVTRKDLEICKAAHHTLKVIVKLERYLINLDSTDDLNNCLGAYNPSITNTSTSNSSKYELLPEDQLRHCLRPVLVHLASATKLSVHVLQGEKLLQHLQRLCWPNEYQRDALNPVNQAGSLRQVQNSSAGITNSQFEGLSRYEEDLHIAIAMVCIFHLLPQGSDEFVSKVIGTILGTRNFPGLDRIGNTQSSISSFITSYTTSLTISSPFRLPLALFATHSPQNVVMFLIQQLASDRYANFLIDMIKMSPCSVIRVKLYQLRTQLIEATVNRILEEVENMENMDKHDSYIPTNYCQVPGSSAQINVNNSMPTPPQNINKSNPNIIPVSPAFTESYSSAWNGIRVLSSLCEEWPSLLVIDFLEYYASNNRSVLTIIDILLTMYNTIFNRLIVFTKSGGISAHGNFDNKFELSLAYQGTVAWQHPWSFFHSNECLMLFKMLIGFYTATINLESMQNQESHRAGTNKSRVGDEIISDILSVQNSMKSVLFSTVNLPSNSSSITNFSQCSVSSFHRYNMSDDQGFPNKFSLSSHTIQNSNSNFNSSNTINHLNPASSVPSSITSSHTIYPSQELIISLLSITIHGHDVREHLRRRRIDVILTIATLFGTSSTLDHGSFRDFLICTVPKTLSVQEKRLLYNQLVQRYYPNNPNIDTSSILPGTQIACIQLILIPLLEYEFNRIDNYGKSGFKDDSWLIDSICESMITRIILPSLERGVIPLYGTDGLSATDDPLKIEVLKLLILLLKNKYSTDFLSNNRKRIIKDVWNILRTESSLLKSWGYITMCYFVEIYPFPEKILFSMLIALTRLYGISEVRLTVRRALNLFIPILNSIKPINKENIVHIVSPDTEHNKYLFSLIPSPPKLLVRDKSPESLFSNWLKLMIAILIQDSYNLPLQQQLYHWNIITLHPSIFLFECNYLLSPILSTLTKLLWGIGSGQINYQSTGLSFSGGSSGMTNNLSQHSITHNNILNIPFLPDMKRIIFDILTVITEWVCSLDNVGTINSASGSDNIESLEAKKRRLSYVTGNAEYYDHNLIGPRLDSTNIANSSIDISSIPQLSILLKTRSEKPTVSIIDLIVTIWFRFALLASSNDPKIVAKSFSTISIILKIYPYCRAQINWLDIGVNLNISNFSSTSNYTRANISSANTQGLNNQIQPNSPTFIAFQVTLISGIQLLSIYQPVTELTIQLDSIIRILEPSIVLHENNISDSLYALISKLIQVLPPPSKLLHDSLRGILNSLYLTQENNQSVDQNKEFDYKFINQYKVPLSKRINVDNKVDSFYIRLIDLSISGLWYTVSQELTLLPDLAPVKATPVFQDALFDRVQYFINSEQSINYSGKSVSLYTSIKIISSLMTLGIPLDGQYSDKSKELFNISTTILRYISPLIIYTLDRIISYYNNLATQSLNNLQQSIMAGKPNTTKSSNTQNSKTNNSTSYSGNSCMLQNTNGSNSLLSKSSELFQLILIYPYFTINVLDYNYFKQMIVLLRDFGLLAINGGVMHLVINILGRWIFNKHINLREYMLEKFEFDIEEGLGLFSAALIPNFGESTESGYGERKGINMHNLEGILRHYSNLEKNDVLDDGFIKILKYELVVAILTGWSVVCDRNRRPEVHMIYHAFLEEVLNNHYEEILKIVSEIEYQRRVKTEVPFSVSKHFKPMYLSGKTPQQLERCALLGLASPHPNIKRGILNWFNKKLPADIFGRLKYLFTTPNFDVLAERFYITQFLELLIPTLTFNEDHSIIHNIGGFPSILPSIGQQIVDKLDQNLNGGYHSARPYLNKLNLNGVEFDWWELQNFNIIGNYEDDTVKKSRNISLMGILSTANNGYPNSYLNTSDNIINDVVRNAEFTALNDVLETLRQNPNMAIDSLLFFCSTNESISISLWKTIFPWIWNNSNDVQRSEMSRCVIDLLSKERHHRVSSAIPVEFTVPHVILETLLSCESPPALPPTLLLHLSTKLRCWHVASKYLDNQISNSSQKNTKYHRDNFLNSVNVMSDPDGLVQNARTDHPWNILAQIYSELQEEDIVIGIRRMYSSCIETHIGLALMQQAEWGKAQEIFYTNLEAVNNTNSWINILAMSGSNIGKWPTVFEYLESKPLCNETIIWIDSWVACAKHLNQWNTLNEFAKERRNPQLQLECSSKLQDWGLVEKLVNKYILHNPITKLCQAYHSLYDLLLGGVNNWGLPNQTPQEYISGSNYISNSHNRFFGSINSLNLNSGTYTQYLQAAQNSSKAKLAEFERHCSIGYRTVLNFWAMLPSIVTTCHIPLLLNFQQYIELQEGYRLSSDIERKLYPDGPNKINNNGIIQNNNFGSSYFVNNSNTTSMAHGSHLINSILQSSHGNNSSSQSNTQNISNSTPGYFEARMLNVWRDRLPNKWDSMILWNDLFVWRNFVFSIIMNLISRSDHLTSQAKLLWPSYLQDMPWTMIKFASIARKSHRLPEVSVALLQRLQNHLQVTGGDAYRAEAFLATLEKVKLCLLDNNQLRTGLNILNMTDFQRFPEPYFDEYRAEFLRLKGTIANRLYPNYYIDGGTPNIVNSRIGVNLLNSEQGYPSLNGMPTTIASAPIIHVNTELLSSLKVYPLFARGWIAWAQYTDRLLYVHQNMSYAVNAVISYLMGIYLRPDKYSILLSRVLWLLPHDSPDGKYLTLAFKKYSENLPCAVWLPWIPQLIAGIDRIEGNALLHILNKIVLMFPQSIYFNIRSNYLEKREIAHMFWYMSFNPENVDQGPPPPPSSGIYPSFISIGWQRIESLMNVCRTRHGALTLALEHWVEDIVLHCKPDPLDELLCAIRTLFQITIEISPNYSETKSPQYLNINNDRAPDLFPNIGINFLEQNIIRRYEQLLNKSSSFNRQFESSKNIIKQYWSEFKADFHVGLCGRVDAPIERVSPNLKLDYVLEKLKKWKDHFTKCTEKYSNETIRGKLLLSDLSTTLCDLFHRINIRLEVPGQHLRIVSESLYLRNFAVLENSNGSNPIGGVIYLQRSLPTVETVVRQSYNLKRIGFLTSNGGIIHFLIQPYSGLQQKVEERILHLQVTLNTLLYKYKETRSRNVSFAIQTCIPLHPRCRIVEDAGDKKSFIDIFEEEANCSHGVCLVKDLDFPVLLHRRLLHILYKKMHGLDNEQTGKEMIKVYKELCNNWIPKDIFKRSILKNFNSFDHSFTFVKQFTTHVGLLSVFSYILGVNDVIPGKLFISMNTGQVYQSELKSSYVSSTLLIDKAEKVPFRLTRNMQHLMGPLGKNGVLPGTMLAFAKCLQKYEFHVRNLLCSLLRDDLHAFSIHRALQVPQNRSSQKSVNPLESNFENGPHIVMHPPSTNEHIPNSVSRIMQQRLLTNVEIREKVDRNVRRMMEKIAMLTNPKKINNRGLLIDRGVLELIECSTNPANISAMKPTWMPWL</sequence>
<feature type="region of interest" description="Disordered" evidence="2">
    <location>
        <begin position="1904"/>
        <end position="1925"/>
    </location>
</feature>
<evidence type="ECO:0000259" key="4">
    <source>
        <dbReference type="PROSITE" id="PS50290"/>
    </source>
</evidence>
<dbReference type="GO" id="GO:0006281">
    <property type="term" value="P:DNA repair"/>
    <property type="evidence" value="ECO:0007669"/>
    <property type="project" value="TreeGrafter"/>
</dbReference>
<accession>A0A9D5I008</accession>
<feature type="domain" description="PI3K/PI4K catalytic" evidence="4">
    <location>
        <begin position="5063"/>
        <end position="5392"/>
    </location>
</feature>
<dbReference type="PANTHER" id="PTHR11139:SF1">
    <property type="entry name" value="TRANSFORMATION_TRANSCRIPTION DOMAIN-ASSOCIATED PROTEIN"/>
    <property type="match status" value="1"/>
</dbReference>
<feature type="compositionally biased region" description="Low complexity" evidence="2">
    <location>
        <begin position="3502"/>
        <end position="3519"/>
    </location>
</feature>
<dbReference type="PANTHER" id="PTHR11139">
    <property type="entry name" value="ATAXIA TELANGIECTASIA MUTATED ATM -RELATED"/>
    <property type="match status" value="1"/>
</dbReference>
<keyword evidence="3" id="KW-0812">Transmembrane</keyword>
<keyword evidence="3" id="KW-1133">Transmembrane helix</keyword>
<feature type="domain" description="FATC" evidence="6">
    <location>
        <begin position="5439"/>
        <end position="5471"/>
    </location>
</feature>
<dbReference type="InterPro" id="IPR014009">
    <property type="entry name" value="PIK_FAT"/>
</dbReference>
<feature type="region of interest" description="Disordered" evidence="2">
    <location>
        <begin position="1989"/>
        <end position="2014"/>
    </location>
</feature>
<dbReference type="InterPro" id="IPR003152">
    <property type="entry name" value="FATC_dom"/>
</dbReference>
<proteinExistence type="inferred from homology"/>
<evidence type="ECO:0000256" key="2">
    <source>
        <dbReference type="SAM" id="MobiDB-lite"/>
    </source>
</evidence>
<dbReference type="GO" id="GO:0005634">
    <property type="term" value="C:nucleus"/>
    <property type="evidence" value="ECO:0007669"/>
    <property type="project" value="TreeGrafter"/>
</dbReference>
<feature type="transmembrane region" description="Helical" evidence="3">
    <location>
        <begin position="3543"/>
        <end position="3563"/>
    </location>
</feature>
<comment type="similarity">
    <text evidence="1">Belongs to the PI3/PI4-kinase family. TRA1 subfamily.</text>
</comment>
<dbReference type="InterPro" id="IPR036940">
    <property type="entry name" value="PI3/4_kinase_cat_sf"/>
</dbReference>
<dbReference type="Pfam" id="PF20175">
    <property type="entry name" value="Tra1_central"/>
    <property type="match status" value="2"/>
</dbReference>
<dbReference type="SMART" id="SM01343">
    <property type="entry name" value="FATC"/>
    <property type="match status" value="1"/>
</dbReference>
<gene>
    <name evidence="7" type="ORF">OJ253_256</name>
</gene>
<keyword evidence="3" id="KW-0472">Membrane</keyword>
<dbReference type="Pfam" id="PF02259">
    <property type="entry name" value="FAT"/>
    <property type="match status" value="1"/>
</dbReference>
<dbReference type="Proteomes" id="UP001067231">
    <property type="component" value="Unassembled WGS sequence"/>
</dbReference>
<comment type="caution">
    <text evidence="7">The sequence shown here is derived from an EMBL/GenBank/DDBJ whole genome shotgun (WGS) entry which is preliminary data.</text>
</comment>
<reference evidence="7" key="1">
    <citation type="submission" date="2022-10" db="EMBL/GenBank/DDBJ databases">
        <title>Adaptive evolution leads to modifications in subtelomeric GC content in a zoonotic Cryptosporidium species.</title>
        <authorList>
            <person name="Li J."/>
            <person name="Feng Y."/>
            <person name="Xiao L."/>
        </authorList>
    </citation>
    <scope>NUCLEOTIDE SEQUENCE</scope>
    <source>
        <strain evidence="7">33844</strain>
    </source>
</reference>
<dbReference type="InterPro" id="IPR050517">
    <property type="entry name" value="DDR_Repair_Kinase"/>
</dbReference>
<dbReference type="SMART" id="SM00146">
    <property type="entry name" value="PI3Kc"/>
    <property type="match status" value="1"/>
</dbReference>
<name>A0A9D5I008_9CRYT</name>
<dbReference type="Pfam" id="PF00454">
    <property type="entry name" value="PI3_PI4_kinase"/>
    <property type="match status" value="1"/>
</dbReference>
<dbReference type="SUPFAM" id="SSF56112">
    <property type="entry name" value="Protein kinase-like (PK-like)"/>
    <property type="match status" value="1"/>
</dbReference>
<dbReference type="InterPro" id="IPR046807">
    <property type="entry name" value="Tra1_central"/>
</dbReference>
<dbReference type="InterPro" id="IPR046805">
    <property type="entry name" value="Tra1_ring"/>
</dbReference>
<dbReference type="EMBL" id="JAPCXC010000004">
    <property type="protein sequence ID" value="KAJ1612968.1"/>
    <property type="molecule type" value="Genomic_DNA"/>
</dbReference>
<evidence type="ECO:0000313" key="7">
    <source>
        <dbReference type="EMBL" id="KAJ1612968.1"/>
    </source>
</evidence>
<dbReference type="PROSITE" id="PS50290">
    <property type="entry name" value="PI3_4_KINASE_3"/>
    <property type="match status" value="1"/>
</dbReference>
<dbReference type="Pfam" id="PF20206">
    <property type="entry name" value="Tra1_ring"/>
    <property type="match status" value="3"/>
</dbReference>
<dbReference type="GO" id="GO:0006355">
    <property type="term" value="P:regulation of DNA-templated transcription"/>
    <property type="evidence" value="ECO:0007669"/>
    <property type="project" value="TreeGrafter"/>
</dbReference>
<dbReference type="PROSITE" id="PS51189">
    <property type="entry name" value="FAT"/>
    <property type="match status" value="1"/>
</dbReference>
<feature type="compositionally biased region" description="Low complexity" evidence="2">
    <location>
        <begin position="1913"/>
        <end position="1924"/>
    </location>
</feature>